<dbReference type="PANTHER" id="PTHR33065">
    <property type="entry name" value="OS07G0486400 PROTEIN"/>
    <property type="match status" value="1"/>
</dbReference>
<dbReference type="PANTHER" id="PTHR33065:SF165">
    <property type="entry name" value="GENOME ASSEMBLY, CHROMOSOME: II"/>
    <property type="match status" value="1"/>
</dbReference>
<dbReference type="InterPro" id="IPR046533">
    <property type="entry name" value="DUF6598"/>
</dbReference>
<dbReference type="EMBL" id="LT934113">
    <property type="protein sequence ID" value="VAH38890.1"/>
    <property type="molecule type" value="Genomic_DNA"/>
</dbReference>
<dbReference type="Gramene" id="TRITD2Av1G287040.1">
    <property type="protein sequence ID" value="TRITD2Av1G287040.1"/>
    <property type="gene ID" value="TRITD2Av1G287040"/>
</dbReference>
<gene>
    <name evidence="3" type="ORF">TRITD_2Av1G287040</name>
</gene>
<dbReference type="OMA" id="HRAGWKS"/>
<dbReference type="Pfam" id="PF20241">
    <property type="entry name" value="DUF6598"/>
    <property type="match status" value="1"/>
</dbReference>
<organism evidence="3 4">
    <name type="scientific">Triticum turgidum subsp. durum</name>
    <name type="common">Durum wheat</name>
    <name type="synonym">Triticum durum</name>
    <dbReference type="NCBI Taxonomy" id="4567"/>
    <lineage>
        <taxon>Eukaryota</taxon>
        <taxon>Viridiplantae</taxon>
        <taxon>Streptophyta</taxon>
        <taxon>Embryophyta</taxon>
        <taxon>Tracheophyta</taxon>
        <taxon>Spermatophyta</taxon>
        <taxon>Magnoliopsida</taxon>
        <taxon>Liliopsida</taxon>
        <taxon>Poales</taxon>
        <taxon>Poaceae</taxon>
        <taxon>BOP clade</taxon>
        <taxon>Pooideae</taxon>
        <taxon>Triticodae</taxon>
        <taxon>Triticeae</taxon>
        <taxon>Triticinae</taxon>
        <taxon>Triticum</taxon>
    </lineage>
</organism>
<evidence type="ECO:0000259" key="2">
    <source>
        <dbReference type="Pfam" id="PF20241"/>
    </source>
</evidence>
<accession>A0A9R1RF02</accession>
<evidence type="ECO:0000313" key="3">
    <source>
        <dbReference type="EMBL" id="VAH38890.1"/>
    </source>
</evidence>
<dbReference type="AlphaFoldDB" id="A0A9R1RF02"/>
<name>A0A9R1RF02_TRITD</name>
<evidence type="ECO:0000313" key="4">
    <source>
        <dbReference type="Proteomes" id="UP000324705"/>
    </source>
</evidence>
<dbReference type="Proteomes" id="UP000324705">
    <property type="component" value="Chromosome 2A"/>
</dbReference>
<evidence type="ECO:0000256" key="1">
    <source>
        <dbReference type="SAM" id="MobiDB-lite"/>
    </source>
</evidence>
<sequence length="392" mass="42845">MGSSGTDSAAEEAVGVLLHESQRLRYRIQSLASVLRESNSGVPVVSSDKAKMLLLVSRALASISGDIARRHGSPNPRKSATEEDQVSSYQEHRAGWKSTWGGPIGNTGGFHDITTLSPMHFTRRVPVNIPDYFYITPALQIYSFKIFRLNENLNWPLHVYGVVAARDDVDSNRNLLFCRSRANCQVLTEKDPFLRLTGPSRAIQAKAPVDFEVELKIKYGTESKDIAFFCSTNHHHMHNHTAWFPGSSCDGEISLQTIGRAVQATVLGVCVLEGGPPFEYGCRVACSLSSAEPIEDLPSNQVVLLDCHGEQIPVESDGYLNLSRNVVTAELQGTLKVVIQAYSESGAIAGQGDVDFPAQHCQMSRGVCFVGSSKVEIVVAWSLLVDDKLDIL</sequence>
<feature type="region of interest" description="Disordered" evidence="1">
    <location>
        <begin position="67"/>
        <end position="88"/>
    </location>
</feature>
<feature type="domain" description="DUF6598" evidence="2">
    <location>
        <begin position="138"/>
        <end position="379"/>
    </location>
</feature>
<keyword evidence="4" id="KW-1185">Reference proteome</keyword>
<reference evidence="3 4" key="1">
    <citation type="submission" date="2017-09" db="EMBL/GenBank/DDBJ databases">
        <authorList>
            <consortium name="International Durum Wheat Genome Sequencing Consortium (IDWGSC)"/>
            <person name="Milanesi L."/>
        </authorList>
    </citation>
    <scope>NUCLEOTIDE SEQUENCE [LARGE SCALE GENOMIC DNA]</scope>
    <source>
        <strain evidence="4">cv. Svevo</strain>
    </source>
</reference>
<protein>
    <recommendedName>
        <fullName evidence="2">DUF6598 domain-containing protein</fullName>
    </recommendedName>
</protein>
<proteinExistence type="predicted"/>